<keyword evidence="3" id="KW-1185">Reference proteome</keyword>
<feature type="compositionally biased region" description="Low complexity" evidence="1">
    <location>
        <begin position="359"/>
        <end position="376"/>
    </location>
</feature>
<sequence>MSTLCSCDRSHRRYSPHSTGLGWPWPEHPACNHSRVSPTLDAIIISDISQPRQSQEEQVSSLIAQSRKNTLHSNRDFSASTAPLLSYSAPKKQSVEALVTRFETVDRLSRAPTLRLERAATNPAQFLRERYQAALLSQKRPSTDYRPKEALRRPDLPEEDIKSIERALRKRLSAASLTSISPKSSAPVVASELPKVKVKASARSISIIIPEGAPLPVVATIEAAGLIEVDTQMSTTQNKEGSQAGDQEWKPQQTNRRDTSSEGTSSQVGESQDITPNLGLPSLASRRTGPLTVSEASIPAPKSSDISVQGQVFIPAHEHPEKNVDVLHGHSDKTHERAENTPEVSKQAPEEHQHKDSQDPASPAPDTASAQAAASSETGKAENPTVATPRPPAHLFTQSESAVEVLAESFGKFGPPQPRSVPSIRIHRPSGTIMAASVGTTVLNSANTPATPVQAAVEQSPAALEAVPVNTPTAPGPEIPTPVDPVGNLSAVTDAAGTATSALPLPLPNLPVGGKKGKKKKVVRKARKLVLRKRILAIILGRELANVIHLQLNAVGNVASVAPLPVDGPNDLVNDYARRSERKRDNQRKQLDQKIAAARIHSEAEALHRCRICRGLTRTNYLRKYHRLRLKVEKPEMGSFERRATAMARVAAFKCRCTRRLLGVENELPVYESLPAQHLRAPAAIEPPLAGVDGAQQQ</sequence>
<gene>
    <name evidence="2" type="ORF">H2200_004035</name>
</gene>
<dbReference type="EMBL" id="JAPDRK010000005">
    <property type="protein sequence ID" value="KAJ9612438.1"/>
    <property type="molecule type" value="Genomic_DNA"/>
</dbReference>
<dbReference type="Proteomes" id="UP001172673">
    <property type="component" value="Unassembled WGS sequence"/>
</dbReference>
<evidence type="ECO:0000313" key="2">
    <source>
        <dbReference type="EMBL" id="KAJ9612438.1"/>
    </source>
</evidence>
<feature type="compositionally biased region" description="Basic and acidic residues" evidence="1">
    <location>
        <begin position="348"/>
        <end position="358"/>
    </location>
</feature>
<proteinExistence type="predicted"/>
<feature type="compositionally biased region" description="Basic and acidic residues" evidence="1">
    <location>
        <begin position="330"/>
        <end position="340"/>
    </location>
</feature>
<feature type="region of interest" description="Disordered" evidence="1">
    <location>
        <begin position="330"/>
        <end position="393"/>
    </location>
</feature>
<comment type="caution">
    <text evidence="2">The sequence shown here is derived from an EMBL/GenBank/DDBJ whole genome shotgun (WGS) entry which is preliminary data.</text>
</comment>
<accession>A0AA39CLP4</accession>
<protein>
    <submittedName>
        <fullName evidence="2">Uncharacterized protein</fullName>
    </submittedName>
</protein>
<feature type="region of interest" description="Disordered" evidence="1">
    <location>
        <begin position="234"/>
        <end position="305"/>
    </location>
</feature>
<reference evidence="2" key="1">
    <citation type="submission" date="2022-10" db="EMBL/GenBank/DDBJ databases">
        <title>Culturing micro-colonial fungi from biological soil crusts in the Mojave desert and describing Neophaeococcomyces mojavensis, and introducing the new genera and species Taxawa tesnikishii.</title>
        <authorList>
            <person name="Kurbessoian T."/>
            <person name="Stajich J.E."/>
        </authorList>
    </citation>
    <scope>NUCLEOTIDE SEQUENCE</scope>
    <source>
        <strain evidence="2">TK_41</strain>
    </source>
</reference>
<name>A0AA39CLP4_9EURO</name>
<feature type="compositionally biased region" description="Polar residues" evidence="1">
    <location>
        <begin position="234"/>
        <end position="254"/>
    </location>
</feature>
<organism evidence="2 3">
    <name type="scientific">Cladophialophora chaetospira</name>
    <dbReference type="NCBI Taxonomy" id="386627"/>
    <lineage>
        <taxon>Eukaryota</taxon>
        <taxon>Fungi</taxon>
        <taxon>Dikarya</taxon>
        <taxon>Ascomycota</taxon>
        <taxon>Pezizomycotina</taxon>
        <taxon>Eurotiomycetes</taxon>
        <taxon>Chaetothyriomycetidae</taxon>
        <taxon>Chaetothyriales</taxon>
        <taxon>Herpotrichiellaceae</taxon>
        <taxon>Cladophialophora</taxon>
    </lineage>
</organism>
<feature type="compositionally biased region" description="Polar residues" evidence="1">
    <location>
        <begin position="261"/>
        <end position="275"/>
    </location>
</feature>
<evidence type="ECO:0000313" key="3">
    <source>
        <dbReference type="Proteomes" id="UP001172673"/>
    </source>
</evidence>
<evidence type="ECO:0000256" key="1">
    <source>
        <dbReference type="SAM" id="MobiDB-lite"/>
    </source>
</evidence>
<dbReference type="AlphaFoldDB" id="A0AA39CLP4"/>